<sequence length="154" mass="17946">MAYFILIDLTVFFLLIISSTKFDTVMTQQENFNPYATIYIYSGLPNPHWQLSLDEWQQLSQLINTLPKLIEDNEGSYLFDGHLGYSGFHAHFSIISSYPDIYYVSKKQQVILSNPGGHIIFNDQQKLVEKWFINSAQHRNIQLPHESNLFSIQQ</sequence>
<evidence type="ECO:0000313" key="2">
    <source>
        <dbReference type="EMBL" id="CAF1084085.1"/>
    </source>
</evidence>
<feature type="signal peptide" evidence="1">
    <location>
        <begin position="1"/>
        <end position="22"/>
    </location>
</feature>
<dbReference type="EMBL" id="CAJNOM010000200">
    <property type="protein sequence ID" value="CAF1219088.1"/>
    <property type="molecule type" value="Genomic_DNA"/>
</dbReference>
<feature type="chain" id="PRO_5035601955" evidence="1">
    <location>
        <begin position="23"/>
        <end position="154"/>
    </location>
</feature>
<dbReference type="EMBL" id="CAJNOM010000193">
    <property type="protein sequence ID" value="CAF1207954.1"/>
    <property type="molecule type" value="Genomic_DNA"/>
</dbReference>
<accession>A0A814MVS7</accession>
<evidence type="ECO:0000313" key="6">
    <source>
        <dbReference type="Proteomes" id="UP000663877"/>
    </source>
</evidence>
<name>A0A814MVS7_9BILA</name>
<dbReference type="Proteomes" id="UP000663877">
    <property type="component" value="Unassembled WGS sequence"/>
</dbReference>
<dbReference type="Proteomes" id="UP000663832">
    <property type="component" value="Unassembled WGS sequence"/>
</dbReference>
<dbReference type="OrthoDB" id="9994118at2759"/>
<proteinExistence type="predicted"/>
<keyword evidence="5" id="KW-1185">Reference proteome</keyword>
<keyword evidence="1" id="KW-0732">Signal</keyword>
<dbReference type="EMBL" id="CAJNOI010000115">
    <property type="protein sequence ID" value="CAF1084085.1"/>
    <property type="molecule type" value="Genomic_DNA"/>
</dbReference>
<evidence type="ECO:0000313" key="3">
    <source>
        <dbReference type="EMBL" id="CAF1207954.1"/>
    </source>
</evidence>
<evidence type="ECO:0000313" key="4">
    <source>
        <dbReference type="EMBL" id="CAF1219088.1"/>
    </source>
</evidence>
<protein>
    <submittedName>
        <fullName evidence="2">Uncharacterized protein</fullName>
    </submittedName>
</protein>
<organism evidence="2 6">
    <name type="scientific">Adineta steineri</name>
    <dbReference type="NCBI Taxonomy" id="433720"/>
    <lineage>
        <taxon>Eukaryota</taxon>
        <taxon>Metazoa</taxon>
        <taxon>Spiralia</taxon>
        <taxon>Gnathifera</taxon>
        <taxon>Rotifera</taxon>
        <taxon>Eurotatoria</taxon>
        <taxon>Bdelloidea</taxon>
        <taxon>Adinetida</taxon>
        <taxon>Adinetidae</taxon>
        <taxon>Adineta</taxon>
    </lineage>
</organism>
<reference evidence="2" key="1">
    <citation type="submission" date="2021-02" db="EMBL/GenBank/DDBJ databases">
        <authorList>
            <person name="Nowell W R."/>
        </authorList>
    </citation>
    <scope>NUCLEOTIDE SEQUENCE</scope>
</reference>
<gene>
    <name evidence="2" type="ORF">BJG266_LOCUS20428</name>
    <name evidence="3" type="ORF">QVE165_LOCUS26197</name>
    <name evidence="4" type="ORF">QVE165_LOCUS26797</name>
</gene>
<evidence type="ECO:0000313" key="5">
    <source>
        <dbReference type="Proteomes" id="UP000663832"/>
    </source>
</evidence>
<evidence type="ECO:0000256" key="1">
    <source>
        <dbReference type="SAM" id="SignalP"/>
    </source>
</evidence>
<dbReference type="AlphaFoldDB" id="A0A814MVS7"/>
<comment type="caution">
    <text evidence="2">The sequence shown here is derived from an EMBL/GenBank/DDBJ whole genome shotgun (WGS) entry which is preliminary data.</text>
</comment>